<evidence type="ECO:0000256" key="3">
    <source>
        <dbReference type="ARBA" id="ARBA00023163"/>
    </source>
</evidence>
<evidence type="ECO:0000256" key="5">
    <source>
        <dbReference type="SAM" id="MobiDB-lite"/>
    </source>
</evidence>
<organism evidence="7 8">
    <name type="scientific">Pseudonocardia kongjuensis</name>
    <dbReference type="NCBI Taxonomy" id="102227"/>
    <lineage>
        <taxon>Bacteria</taxon>
        <taxon>Bacillati</taxon>
        <taxon>Actinomycetota</taxon>
        <taxon>Actinomycetes</taxon>
        <taxon>Pseudonocardiales</taxon>
        <taxon>Pseudonocardiaceae</taxon>
        <taxon>Pseudonocardia</taxon>
    </lineage>
</organism>
<evidence type="ECO:0000256" key="1">
    <source>
        <dbReference type="ARBA" id="ARBA00023015"/>
    </source>
</evidence>
<dbReference type="InterPro" id="IPR001647">
    <property type="entry name" value="HTH_TetR"/>
</dbReference>
<dbReference type="SUPFAM" id="SSF46689">
    <property type="entry name" value="Homeodomain-like"/>
    <property type="match status" value="1"/>
</dbReference>
<evidence type="ECO:0000259" key="6">
    <source>
        <dbReference type="PROSITE" id="PS50977"/>
    </source>
</evidence>
<feature type="compositionally biased region" description="Low complexity" evidence="5">
    <location>
        <begin position="1"/>
        <end position="14"/>
    </location>
</feature>
<dbReference type="Proteomes" id="UP001501414">
    <property type="component" value="Unassembled WGS sequence"/>
</dbReference>
<evidence type="ECO:0000313" key="8">
    <source>
        <dbReference type="Proteomes" id="UP001501414"/>
    </source>
</evidence>
<dbReference type="Pfam" id="PF02909">
    <property type="entry name" value="TetR_C_1"/>
    <property type="match status" value="1"/>
</dbReference>
<protein>
    <recommendedName>
        <fullName evidence="6">HTH tetR-type domain-containing protein</fullName>
    </recommendedName>
</protein>
<evidence type="ECO:0000313" key="7">
    <source>
        <dbReference type="EMBL" id="GAA1396097.1"/>
    </source>
</evidence>
<keyword evidence="8" id="KW-1185">Reference proteome</keyword>
<dbReference type="SUPFAM" id="SSF48498">
    <property type="entry name" value="Tetracyclin repressor-like, C-terminal domain"/>
    <property type="match status" value="1"/>
</dbReference>
<dbReference type="InterPro" id="IPR036271">
    <property type="entry name" value="Tet_transcr_reg_TetR-rel_C_sf"/>
</dbReference>
<feature type="domain" description="HTH tetR-type" evidence="6">
    <location>
        <begin position="68"/>
        <end position="128"/>
    </location>
</feature>
<dbReference type="EMBL" id="BAAAJK010000033">
    <property type="protein sequence ID" value="GAA1396097.1"/>
    <property type="molecule type" value="Genomic_DNA"/>
</dbReference>
<keyword evidence="2 4" id="KW-0238">DNA-binding</keyword>
<reference evidence="7 8" key="1">
    <citation type="journal article" date="2019" name="Int. J. Syst. Evol. Microbiol.">
        <title>The Global Catalogue of Microorganisms (GCM) 10K type strain sequencing project: providing services to taxonomists for standard genome sequencing and annotation.</title>
        <authorList>
            <consortium name="The Broad Institute Genomics Platform"/>
            <consortium name="The Broad Institute Genome Sequencing Center for Infectious Disease"/>
            <person name="Wu L."/>
            <person name="Ma J."/>
        </authorList>
    </citation>
    <scope>NUCLEOTIDE SEQUENCE [LARGE SCALE GENOMIC DNA]</scope>
    <source>
        <strain evidence="7 8">JCM 11896</strain>
    </source>
</reference>
<dbReference type="Gene3D" id="1.10.357.10">
    <property type="entry name" value="Tetracycline Repressor, domain 2"/>
    <property type="match status" value="1"/>
</dbReference>
<keyword evidence="1" id="KW-0805">Transcription regulation</keyword>
<feature type="region of interest" description="Disordered" evidence="5">
    <location>
        <begin position="1"/>
        <end position="68"/>
    </location>
</feature>
<evidence type="ECO:0000256" key="2">
    <source>
        <dbReference type="ARBA" id="ARBA00023125"/>
    </source>
</evidence>
<evidence type="ECO:0000256" key="4">
    <source>
        <dbReference type="PROSITE-ProRule" id="PRU00335"/>
    </source>
</evidence>
<gene>
    <name evidence="7" type="ORF">GCM10009613_46770</name>
</gene>
<sequence>MPRPARAGAPAGAGHRWRVAGRRGRAGGGTGRGRPVRRYRDPVTDLPTSGPPPGIARRIGRPPKGEPTLTRERIGRAVLDEAADRGADRVTMRSLADRLAVTPRALYKIVRDRDDALVAAVAVAGREWPSGPHDPDRWTDGLARFCRELRAWYRRHPVLLRIVASTPMDDEVRDAALRNMDALAGFLLAIGLRPADVARGCDLVVGTVAGFAEIEEWESRAAAADPRSGPPEETTPATRAADSDDALPHLRSLAHVPPATADERFESHVEMLLLWLGARIG</sequence>
<dbReference type="InterPro" id="IPR009057">
    <property type="entry name" value="Homeodomain-like_sf"/>
</dbReference>
<dbReference type="Gene3D" id="1.10.10.60">
    <property type="entry name" value="Homeodomain-like"/>
    <property type="match status" value="1"/>
</dbReference>
<feature type="region of interest" description="Disordered" evidence="5">
    <location>
        <begin position="219"/>
        <end position="244"/>
    </location>
</feature>
<feature type="DNA-binding region" description="H-T-H motif" evidence="4">
    <location>
        <begin position="91"/>
        <end position="110"/>
    </location>
</feature>
<proteinExistence type="predicted"/>
<accession>A0ABN1Y2G6</accession>
<dbReference type="InterPro" id="IPR004111">
    <property type="entry name" value="Repressor_TetR_C"/>
</dbReference>
<feature type="compositionally biased region" description="Basic residues" evidence="5">
    <location>
        <begin position="15"/>
        <end position="25"/>
    </location>
</feature>
<comment type="caution">
    <text evidence="7">The sequence shown here is derived from an EMBL/GenBank/DDBJ whole genome shotgun (WGS) entry which is preliminary data.</text>
</comment>
<name>A0ABN1Y2G6_9PSEU</name>
<dbReference type="PROSITE" id="PS50977">
    <property type="entry name" value="HTH_TETR_2"/>
    <property type="match status" value="1"/>
</dbReference>
<keyword evidence="3" id="KW-0804">Transcription</keyword>